<accession>A0A7W6GFJ5</accession>
<sequence>MRTPVTTLLALLLASLAAGAAAARPYAPGMSCQAVQSLVRSRGAAVISTGPSTYDRFVSSGRYCQPTEDTEAAWVPTADKRDCFVGYTCREHARDETW</sequence>
<organism evidence="2 3">
    <name type="scientific">Hansschlegelia beijingensis</name>
    <dbReference type="NCBI Taxonomy" id="1133344"/>
    <lineage>
        <taxon>Bacteria</taxon>
        <taxon>Pseudomonadati</taxon>
        <taxon>Pseudomonadota</taxon>
        <taxon>Alphaproteobacteria</taxon>
        <taxon>Hyphomicrobiales</taxon>
        <taxon>Methylopilaceae</taxon>
        <taxon>Hansschlegelia</taxon>
    </lineage>
</organism>
<protein>
    <submittedName>
        <fullName evidence="2">Uncharacterized protein</fullName>
    </submittedName>
</protein>
<proteinExistence type="predicted"/>
<feature type="signal peptide" evidence="1">
    <location>
        <begin position="1"/>
        <end position="20"/>
    </location>
</feature>
<feature type="chain" id="PRO_5030852609" evidence="1">
    <location>
        <begin position="21"/>
        <end position="98"/>
    </location>
</feature>
<evidence type="ECO:0000313" key="3">
    <source>
        <dbReference type="Proteomes" id="UP000528964"/>
    </source>
</evidence>
<keyword evidence="3" id="KW-1185">Reference proteome</keyword>
<dbReference type="Proteomes" id="UP000528964">
    <property type="component" value="Unassembled WGS sequence"/>
</dbReference>
<reference evidence="2 3" key="1">
    <citation type="submission" date="2020-08" db="EMBL/GenBank/DDBJ databases">
        <title>Genomic Encyclopedia of Type Strains, Phase IV (KMG-IV): sequencing the most valuable type-strain genomes for metagenomic binning, comparative biology and taxonomic classification.</title>
        <authorList>
            <person name="Goeker M."/>
        </authorList>
    </citation>
    <scope>NUCLEOTIDE SEQUENCE [LARGE SCALE GENOMIC DNA]</scope>
    <source>
        <strain evidence="2 3">DSM 25481</strain>
    </source>
</reference>
<evidence type="ECO:0000313" key="2">
    <source>
        <dbReference type="EMBL" id="MBB3973966.1"/>
    </source>
</evidence>
<name>A0A7W6GFJ5_9HYPH</name>
<dbReference type="AlphaFoldDB" id="A0A7W6GFJ5"/>
<dbReference type="EMBL" id="JACIDR010000004">
    <property type="protein sequence ID" value="MBB3973966.1"/>
    <property type="molecule type" value="Genomic_DNA"/>
</dbReference>
<keyword evidence="1" id="KW-0732">Signal</keyword>
<evidence type="ECO:0000256" key="1">
    <source>
        <dbReference type="SAM" id="SignalP"/>
    </source>
</evidence>
<comment type="caution">
    <text evidence="2">The sequence shown here is derived from an EMBL/GenBank/DDBJ whole genome shotgun (WGS) entry which is preliminary data.</text>
</comment>
<gene>
    <name evidence="2" type="ORF">GGR24_002643</name>
</gene>
<dbReference type="RefSeq" id="WP_183395830.1">
    <property type="nucleotide sequence ID" value="NZ_JACIDR010000004.1"/>
</dbReference>